<dbReference type="AlphaFoldDB" id="A0AA86T195"/>
<evidence type="ECO:0000313" key="2">
    <source>
        <dbReference type="Proteomes" id="UP001189624"/>
    </source>
</evidence>
<organism evidence="1 2">
    <name type="scientific">Sphenostylis stenocarpa</name>
    <dbReference type="NCBI Taxonomy" id="92480"/>
    <lineage>
        <taxon>Eukaryota</taxon>
        <taxon>Viridiplantae</taxon>
        <taxon>Streptophyta</taxon>
        <taxon>Embryophyta</taxon>
        <taxon>Tracheophyta</taxon>
        <taxon>Spermatophyta</taxon>
        <taxon>Magnoliopsida</taxon>
        <taxon>eudicotyledons</taxon>
        <taxon>Gunneridae</taxon>
        <taxon>Pentapetalae</taxon>
        <taxon>rosids</taxon>
        <taxon>fabids</taxon>
        <taxon>Fabales</taxon>
        <taxon>Fabaceae</taxon>
        <taxon>Papilionoideae</taxon>
        <taxon>50 kb inversion clade</taxon>
        <taxon>NPAAA clade</taxon>
        <taxon>indigoferoid/millettioid clade</taxon>
        <taxon>Phaseoleae</taxon>
        <taxon>Sphenostylis</taxon>
    </lineage>
</organism>
<dbReference type="EMBL" id="OY731405">
    <property type="protein sequence ID" value="CAJ1972438.1"/>
    <property type="molecule type" value="Genomic_DNA"/>
</dbReference>
<dbReference type="Proteomes" id="UP001189624">
    <property type="component" value="Chromosome 8"/>
</dbReference>
<accession>A0AA86T195</accession>
<dbReference type="Gramene" id="rna-AYBTSS11_LOCUS24487">
    <property type="protein sequence ID" value="CAJ1972438.1"/>
    <property type="gene ID" value="gene-AYBTSS11_LOCUS24487"/>
</dbReference>
<keyword evidence="2" id="KW-1185">Reference proteome</keyword>
<proteinExistence type="predicted"/>
<sequence length="72" mass="8248">MHYLNESLRLSNLRAFIRAKYLTWHCSLLISTTDPVKILCSMSFAFWKAELCVYPVLHPLPFGGGIYIVLTS</sequence>
<evidence type="ECO:0000313" key="1">
    <source>
        <dbReference type="EMBL" id="CAJ1972438.1"/>
    </source>
</evidence>
<protein>
    <submittedName>
        <fullName evidence="1">Uncharacterized protein</fullName>
    </submittedName>
</protein>
<reference evidence="1" key="1">
    <citation type="submission" date="2023-10" db="EMBL/GenBank/DDBJ databases">
        <authorList>
            <person name="Domelevo Entfellner J.-B."/>
        </authorList>
    </citation>
    <scope>NUCLEOTIDE SEQUENCE</scope>
</reference>
<gene>
    <name evidence="1" type="ORF">AYBTSS11_LOCUS24487</name>
</gene>
<name>A0AA86T195_9FABA</name>